<feature type="region of interest" description="Disordered" evidence="1">
    <location>
        <begin position="1"/>
        <end position="88"/>
    </location>
</feature>
<accession>A0A7S0EP39</accession>
<feature type="compositionally biased region" description="Basic and acidic residues" evidence="1">
    <location>
        <begin position="79"/>
        <end position="88"/>
    </location>
</feature>
<gene>
    <name evidence="2" type="ORF">HPHI1048_LOCUS14079</name>
</gene>
<proteinExistence type="predicted"/>
<name>A0A7S0EP39_9CRYP</name>
<evidence type="ECO:0000313" key="2">
    <source>
        <dbReference type="EMBL" id="CAD8490753.1"/>
    </source>
</evidence>
<evidence type="ECO:0000256" key="1">
    <source>
        <dbReference type="SAM" id="MobiDB-lite"/>
    </source>
</evidence>
<protein>
    <submittedName>
        <fullName evidence="2">Uncharacterized protein</fullName>
    </submittedName>
</protein>
<reference evidence="2" key="1">
    <citation type="submission" date="2021-01" db="EMBL/GenBank/DDBJ databases">
        <authorList>
            <person name="Corre E."/>
            <person name="Pelletier E."/>
            <person name="Niang G."/>
            <person name="Scheremetjew M."/>
            <person name="Finn R."/>
            <person name="Kale V."/>
            <person name="Holt S."/>
            <person name="Cochrane G."/>
            <person name="Meng A."/>
            <person name="Brown T."/>
            <person name="Cohen L."/>
        </authorList>
    </citation>
    <scope>NUCLEOTIDE SEQUENCE</scope>
    <source>
        <strain evidence="2">CCMP325</strain>
    </source>
</reference>
<dbReference type="EMBL" id="HBEO01020798">
    <property type="protein sequence ID" value="CAD8490753.1"/>
    <property type="molecule type" value="Transcribed_RNA"/>
</dbReference>
<feature type="compositionally biased region" description="Polar residues" evidence="1">
    <location>
        <begin position="16"/>
        <end position="27"/>
    </location>
</feature>
<organism evidence="2">
    <name type="scientific">Hanusia phi</name>
    <dbReference type="NCBI Taxonomy" id="3032"/>
    <lineage>
        <taxon>Eukaryota</taxon>
        <taxon>Cryptophyceae</taxon>
        <taxon>Pyrenomonadales</taxon>
        <taxon>Geminigeraceae</taxon>
        <taxon>Hanusia</taxon>
    </lineage>
</organism>
<feature type="compositionally biased region" description="Basic and acidic residues" evidence="1">
    <location>
        <begin position="28"/>
        <end position="39"/>
    </location>
</feature>
<feature type="compositionally biased region" description="Polar residues" evidence="1">
    <location>
        <begin position="40"/>
        <end position="50"/>
    </location>
</feature>
<sequence length="144" mass="16109">MNKHKDQNSSEVVFASSDNKNSSGQDSKSSEVGDKKDQHQTLSGPTSPSRTDAVFIGVSSLCSADETPRRTRPPQNLKGDNEQRSKRKLIEICRREIGSSRSESEQDYTSEDDSGVLLFRESVYRDLPDILTFGMKHVRKSKIS</sequence>
<dbReference type="AlphaFoldDB" id="A0A7S0EP39"/>